<dbReference type="Proteomes" id="UP001057402">
    <property type="component" value="Chromosome 5"/>
</dbReference>
<name>A0ACB9QUP1_9MYRT</name>
<dbReference type="EMBL" id="CM042884">
    <property type="protein sequence ID" value="KAI4370378.1"/>
    <property type="molecule type" value="Genomic_DNA"/>
</dbReference>
<evidence type="ECO:0000313" key="2">
    <source>
        <dbReference type="Proteomes" id="UP001057402"/>
    </source>
</evidence>
<comment type="caution">
    <text evidence="1">The sequence shown here is derived from an EMBL/GenBank/DDBJ whole genome shotgun (WGS) entry which is preliminary data.</text>
</comment>
<proteinExistence type="predicted"/>
<accession>A0ACB9QUP1</accession>
<organism evidence="1 2">
    <name type="scientific">Melastoma candidum</name>
    <dbReference type="NCBI Taxonomy" id="119954"/>
    <lineage>
        <taxon>Eukaryota</taxon>
        <taxon>Viridiplantae</taxon>
        <taxon>Streptophyta</taxon>
        <taxon>Embryophyta</taxon>
        <taxon>Tracheophyta</taxon>
        <taxon>Spermatophyta</taxon>
        <taxon>Magnoliopsida</taxon>
        <taxon>eudicotyledons</taxon>
        <taxon>Gunneridae</taxon>
        <taxon>Pentapetalae</taxon>
        <taxon>rosids</taxon>
        <taxon>malvids</taxon>
        <taxon>Myrtales</taxon>
        <taxon>Melastomataceae</taxon>
        <taxon>Melastomatoideae</taxon>
        <taxon>Melastomateae</taxon>
        <taxon>Melastoma</taxon>
    </lineage>
</organism>
<evidence type="ECO:0000313" key="1">
    <source>
        <dbReference type="EMBL" id="KAI4370378.1"/>
    </source>
</evidence>
<reference evidence="2" key="1">
    <citation type="journal article" date="2023" name="Front. Plant Sci.">
        <title>Chromosomal-level genome assembly of Melastoma candidum provides insights into trichome evolution.</title>
        <authorList>
            <person name="Zhong Y."/>
            <person name="Wu W."/>
            <person name="Sun C."/>
            <person name="Zou P."/>
            <person name="Liu Y."/>
            <person name="Dai S."/>
            <person name="Zhou R."/>
        </authorList>
    </citation>
    <scope>NUCLEOTIDE SEQUENCE [LARGE SCALE GENOMIC DNA]</scope>
</reference>
<keyword evidence="2" id="KW-1185">Reference proteome</keyword>
<protein>
    <submittedName>
        <fullName evidence="1">Uncharacterized protein</fullName>
    </submittedName>
</protein>
<sequence length="809" mass="90447">MSSANATSQQPPPPPPPATSAADPVSTEELAAKAVNKRYEGLVMVRTKAIKGKGAWYWAHLEPLLVRHSDTNLPKAVKLRCSLCEAVFSASNPSRTASEHLKRGTCPNFSSSPRPISSIMPSNAVSPGMLPPQPSSSTPATHHHPRKRNSSGSSASLPRTHYDASPLSMVEPSGICGEFTLSASTLVPYPLHHAQTEHHIRHHPPPHLPQQHLVLSGGKDDLGALAVLEDNVKKLKSPKTSPGPTLSKAQIDLAFDYLFDWVYESWGLVSFSSLEHPKFRSFLNHVGLPEILKRDFIGRRLDSKYEEARAESEVRIRDAMFFQVASDGWKCKSNYPGFAGDDNLVNFTVNLPNGTSLYQRALFVSGSVPSKYAEDVIWETVGGICGNSVQQCVGVVADKFKSKALRDLEARNHWMVNLSCQVQGLSSLIKDFSRELPLFRTTTENCLKLAKFVNNDSEVRRCFCKYQLQEHGRCGLLRVPLRGHENLELGIGPVFAMLEDVLNSSRVLQLLLVDESYKMVAMEDPVAGEVADMIRDMEFWNDVEAMHSLIRLVKSTAREVELERPLVGQCLPIWNNFTSKVKEWCSKYHVGEGIVEKVVERRFLKNYHPAWAAAFVLDPIHLVQDTNGKYLPPFKRLTPEQDKDIDKLITRLVSREEAPITLMELMKWRTTGLEPVYAQAVQMKERDPLTGRMRIAHPPSSRLVWETHLTEFKSLGKVAVRLIFLHATSTGFKCNTGFLRRLSAHAHSREGMERAQKLVFIAAHSRLDRRDFSADEDRDAELFSLANGGRGDDDEDVVMNDVIVDESTA</sequence>
<gene>
    <name evidence="1" type="ORF">MLD38_018736</name>
</gene>